<dbReference type="InterPro" id="IPR043869">
    <property type="entry name" value="DUF5829"/>
</dbReference>
<dbReference type="PROSITE" id="PS51257">
    <property type="entry name" value="PROKAR_LIPOPROTEIN"/>
    <property type="match status" value="1"/>
</dbReference>
<feature type="chain" id="PRO_5026789776" evidence="1">
    <location>
        <begin position="25"/>
        <end position="322"/>
    </location>
</feature>
<evidence type="ECO:0000256" key="1">
    <source>
        <dbReference type="SAM" id="SignalP"/>
    </source>
</evidence>
<comment type="caution">
    <text evidence="2">The sequence shown here is derived from an EMBL/GenBank/DDBJ whole genome shotgun (WGS) entry which is preliminary data.</text>
</comment>
<keyword evidence="1" id="KW-0732">Signal</keyword>
<name>A0A6L9E854_9FLAO</name>
<evidence type="ECO:0000313" key="2">
    <source>
        <dbReference type="EMBL" id="NAS10639.1"/>
    </source>
</evidence>
<dbReference type="RefSeq" id="WP_161433436.1">
    <property type="nucleotide sequence ID" value="NZ_WXYO01000001.1"/>
</dbReference>
<feature type="signal peptide" evidence="1">
    <location>
        <begin position="1"/>
        <end position="24"/>
    </location>
</feature>
<dbReference type="AlphaFoldDB" id="A0A6L9E854"/>
<evidence type="ECO:0000313" key="3">
    <source>
        <dbReference type="Proteomes" id="UP000475249"/>
    </source>
</evidence>
<protein>
    <submittedName>
        <fullName evidence="2">Uncharacterized protein</fullName>
    </submittedName>
</protein>
<dbReference type="Pfam" id="PF19147">
    <property type="entry name" value="DUF5829"/>
    <property type="match status" value="1"/>
</dbReference>
<dbReference type="Proteomes" id="UP000475249">
    <property type="component" value="Unassembled WGS sequence"/>
</dbReference>
<sequence>MRYLVRIFGPCCLLVAFLTGLVSCQENNPSVTSTKIDHAKIDALFGKNVSEVLFDHLYVVLDSSSYADLTQNTSWKNSYAFIDKGLPDFDVIDDQSTSCYLRGHRHYIEILGPHNEYKEPVGKSGIGFSLRNKGEHFHLGVKPRLKQAGSSYLSNSEVVDMPIGNQEATWFKAFYSPSAGSWLDTWYAFYNPAFLDSLYHKEHPDYSREDFLQQSYSKDRLFEGIREISLSCTPEDYKRIGQELRFLGCRLLEKKGDRLSIGSGDITINISPSNTVEFSRITRIHCGINAEDFSVIKLGNITITNRGKESIWNLENLYKDYH</sequence>
<proteinExistence type="predicted"/>
<organism evidence="2 3">
    <name type="scientific">Poritiphilus flavus</name>
    <dbReference type="NCBI Taxonomy" id="2697053"/>
    <lineage>
        <taxon>Bacteria</taxon>
        <taxon>Pseudomonadati</taxon>
        <taxon>Bacteroidota</taxon>
        <taxon>Flavobacteriia</taxon>
        <taxon>Flavobacteriales</taxon>
        <taxon>Flavobacteriaceae</taxon>
        <taxon>Poritiphilus</taxon>
    </lineage>
</organism>
<reference evidence="2 3" key="1">
    <citation type="submission" date="2020-01" db="EMBL/GenBank/DDBJ databases">
        <title>Bacteria diversity of Porities sp.</title>
        <authorList>
            <person name="Wang G."/>
        </authorList>
    </citation>
    <scope>NUCLEOTIDE SEQUENCE [LARGE SCALE GENOMIC DNA]</scope>
    <source>
        <strain evidence="2 3">R33</strain>
    </source>
</reference>
<accession>A0A6L9E854</accession>
<keyword evidence="3" id="KW-1185">Reference proteome</keyword>
<dbReference type="EMBL" id="WXYO01000001">
    <property type="protein sequence ID" value="NAS10639.1"/>
    <property type="molecule type" value="Genomic_DNA"/>
</dbReference>
<gene>
    <name evidence="2" type="ORF">GTQ38_01405</name>
</gene>